<comment type="caution">
    <text evidence="18">The sequence shown here is derived from an EMBL/GenBank/DDBJ whole genome shotgun (WGS) entry which is preliminary data.</text>
</comment>
<evidence type="ECO:0000256" key="2">
    <source>
        <dbReference type="ARBA" id="ARBA00003921"/>
    </source>
</evidence>
<keyword evidence="13 16" id="KW-0131">Cell cycle</keyword>
<evidence type="ECO:0000256" key="5">
    <source>
        <dbReference type="ARBA" id="ARBA00022490"/>
    </source>
</evidence>
<dbReference type="EC" id="1.3.1.98" evidence="16"/>
<keyword evidence="12 16" id="KW-0560">Oxidoreductase</keyword>
<protein>
    <recommendedName>
        <fullName evidence="16">UDP-N-acetylenolpyruvoylglucosamine reductase</fullName>
        <ecNumber evidence="16">1.3.1.98</ecNumber>
    </recommendedName>
    <alternativeName>
        <fullName evidence="16">UDP-N-acetylmuramate dehydrogenase</fullName>
    </alternativeName>
</protein>
<dbReference type="InterPro" id="IPR011601">
    <property type="entry name" value="MurB_C"/>
</dbReference>
<evidence type="ECO:0000313" key="18">
    <source>
        <dbReference type="EMBL" id="OYD14484.1"/>
    </source>
</evidence>
<reference evidence="18 19" key="1">
    <citation type="submission" date="2017-07" db="EMBL/GenBank/DDBJ databases">
        <title>Recovery of genomes from metagenomes via a dereplication, aggregation, and scoring strategy.</title>
        <authorList>
            <person name="Sieber C.M."/>
            <person name="Probst A.J."/>
            <person name="Sharrar A."/>
            <person name="Thomas B.C."/>
            <person name="Hess M."/>
            <person name="Tringe S.G."/>
            <person name="Banfield J.F."/>
        </authorList>
    </citation>
    <scope>NUCLEOTIDE SEQUENCE [LARGE SCALE GENOMIC DNA]</scope>
    <source>
        <strain evidence="18">JGI_Cruoil_03_44_89</strain>
    </source>
</reference>
<dbReference type="NCBIfam" id="NF010480">
    <property type="entry name" value="PRK13905.1"/>
    <property type="match status" value="1"/>
</dbReference>
<dbReference type="SUPFAM" id="SSF56176">
    <property type="entry name" value="FAD-binding/transporter-associated domain-like"/>
    <property type="match status" value="1"/>
</dbReference>
<feature type="domain" description="FAD-binding PCMH-type" evidence="17">
    <location>
        <begin position="16"/>
        <end position="179"/>
    </location>
</feature>
<keyword evidence="5 16" id="KW-0963">Cytoplasm</keyword>
<dbReference type="GO" id="GO:0009252">
    <property type="term" value="P:peptidoglycan biosynthetic process"/>
    <property type="evidence" value="ECO:0007669"/>
    <property type="project" value="UniProtKB-UniRule"/>
</dbReference>
<keyword evidence="8 16" id="KW-0274">FAD</keyword>
<dbReference type="GO" id="GO:0008360">
    <property type="term" value="P:regulation of cell shape"/>
    <property type="evidence" value="ECO:0007669"/>
    <property type="project" value="UniProtKB-KW"/>
</dbReference>
<organism evidence="18 19">
    <name type="scientific">candidate division WOR-3 bacterium JGI_Cruoil_03_44_89</name>
    <dbReference type="NCBI Taxonomy" id="1973748"/>
    <lineage>
        <taxon>Bacteria</taxon>
        <taxon>Bacteria division WOR-3</taxon>
    </lineage>
</organism>
<comment type="subcellular location">
    <subcellularLocation>
        <location evidence="3 16">Cytoplasm</location>
    </subcellularLocation>
</comment>
<evidence type="ECO:0000256" key="14">
    <source>
        <dbReference type="ARBA" id="ARBA00023316"/>
    </source>
</evidence>
<keyword evidence="10 16" id="KW-0133">Cell shape</keyword>
<evidence type="ECO:0000259" key="17">
    <source>
        <dbReference type="PROSITE" id="PS51387"/>
    </source>
</evidence>
<dbReference type="InterPro" id="IPR006094">
    <property type="entry name" value="Oxid_FAD_bind_N"/>
</dbReference>
<evidence type="ECO:0000256" key="4">
    <source>
        <dbReference type="ARBA" id="ARBA00004752"/>
    </source>
</evidence>
<dbReference type="GO" id="GO:0008762">
    <property type="term" value="F:UDP-N-acetylmuramate dehydrogenase activity"/>
    <property type="evidence" value="ECO:0007669"/>
    <property type="project" value="UniProtKB-UniRule"/>
</dbReference>
<keyword evidence="11 16" id="KW-0573">Peptidoglycan synthesis</keyword>
<comment type="function">
    <text evidence="2 16">Cell wall formation.</text>
</comment>
<evidence type="ECO:0000256" key="8">
    <source>
        <dbReference type="ARBA" id="ARBA00022827"/>
    </source>
</evidence>
<dbReference type="Proteomes" id="UP000215215">
    <property type="component" value="Unassembled WGS sequence"/>
</dbReference>
<gene>
    <name evidence="16" type="primary">murB</name>
    <name evidence="18" type="ORF">CH333_07845</name>
</gene>
<dbReference type="InterPro" id="IPR036635">
    <property type="entry name" value="MurB_C_sf"/>
</dbReference>
<evidence type="ECO:0000256" key="13">
    <source>
        <dbReference type="ARBA" id="ARBA00023306"/>
    </source>
</evidence>
<comment type="pathway">
    <text evidence="4 16">Cell wall biogenesis; peptidoglycan biosynthesis.</text>
</comment>
<dbReference type="GO" id="GO:0051301">
    <property type="term" value="P:cell division"/>
    <property type="evidence" value="ECO:0007669"/>
    <property type="project" value="UniProtKB-KW"/>
</dbReference>
<proteinExistence type="inferred from homology"/>
<dbReference type="InterPro" id="IPR016167">
    <property type="entry name" value="FAD-bd_PCMH_sub1"/>
</dbReference>
<dbReference type="Gene3D" id="3.30.43.10">
    <property type="entry name" value="Uridine Diphospho-n-acetylenolpyruvylglucosamine Reductase, domain 2"/>
    <property type="match status" value="1"/>
</dbReference>
<dbReference type="NCBIfam" id="TIGR00179">
    <property type="entry name" value="murB"/>
    <property type="match status" value="1"/>
</dbReference>
<evidence type="ECO:0000256" key="3">
    <source>
        <dbReference type="ARBA" id="ARBA00004496"/>
    </source>
</evidence>
<keyword evidence="9 16" id="KW-0521">NADP</keyword>
<dbReference type="PROSITE" id="PS51387">
    <property type="entry name" value="FAD_PCMH"/>
    <property type="match status" value="1"/>
</dbReference>
<dbReference type="EMBL" id="NOZQ01000180">
    <property type="protein sequence ID" value="OYD14484.1"/>
    <property type="molecule type" value="Genomic_DNA"/>
</dbReference>
<evidence type="ECO:0000256" key="9">
    <source>
        <dbReference type="ARBA" id="ARBA00022857"/>
    </source>
</evidence>
<dbReference type="Pfam" id="PF02873">
    <property type="entry name" value="MurB_C"/>
    <property type="match status" value="1"/>
</dbReference>
<dbReference type="HAMAP" id="MF_00037">
    <property type="entry name" value="MurB"/>
    <property type="match status" value="1"/>
</dbReference>
<dbReference type="InterPro" id="IPR036318">
    <property type="entry name" value="FAD-bd_PCMH-like_sf"/>
</dbReference>
<comment type="cofactor">
    <cofactor evidence="1 16">
        <name>FAD</name>
        <dbReference type="ChEBI" id="CHEBI:57692"/>
    </cofactor>
</comment>
<name>A0A235BQI3_UNCW3</name>
<keyword evidence="6 16" id="KW-0132">Cell division</keyword>
<dbReference type="GO" id="GO:0071949">
    <property type="term" value="F:FAD binding"/>
    <property type="evidence" value="ECO:0007669"/>
    <property type="project" value="InterPro"/>
</dbReference>
<accession>A0A235BQI3</accession>
<dbReference type="Gene3D" id="3.30.465.10">
    <property type="match status" value="1"/>
</dbReference>
<feature type="active site" description="Proton donor" evidence="16">
    <location>
        <position position="205"/>
    </location>
</feature>
<evidence type="ECO:0000256" key="10">
    <source>
        <dbReference type="ARBA" id="ARBA00022960"/>
    </source>
</evidence>
<evidence type="ECO:0000256" key="12">
    <source>
        <dbReference type="ARBA" id="ARBA00023002"/>
    </source>
</evidence>
<keyword evidence="14 16" id="KW-0961">Cell wall biogenesis/degradation</keyword>
<dbReference type="PANTHER" id="PTHR21071">
    <property type="entry name" value="UDP-N-ACETYLENOLPYRUVOYLGLUCOSAMINE REDUCTASE"/>
    <property type="match status" value="1"/>
</dbReference>
<dbReference type="SUPFAM" id="SSF56194">
    <property type="entry name" value="Uridine diphospho-N-Acetylenolpyruvylglucosamine reductase, MurB, C-terminal domain"/>
    <property type="match status" value="1"/>
</dbReference>
<dbReference type="GO" id="GO:0005829">
    <property type="term" value="C:cytosol"/>
    <property type="evidence" value="ECO:0007669"/>
    <property type="project" value="TreeGrafter"/>
</dbReference>
<evidence type="ECO:0000256" key="6">
    <source>
        <dbReference type="ARBA" id="ARBA00022618"/>
    </source>
</evidence>
<feature type="active site" evidence="16">
    <location>
        <position position="161"/>
    </location>
</feature>
<evidence type="ECO:0000256" key="15">
    <source>
        <dbReference type="ARBA" id="ARBA00048914"/>
    </source>
</evidence>
<dbReference type="Pfam" id="PF01565">
    <property type="entry name" value="FAD_binding_4"/>
    <property type="match status" value="1"/>
</dbReference>
<dbReference type="AlphaFoldDB" id="A0A235BQI3"/>
<evidence type="ECO:0000256" key="1">
    <source>
        <dbReference type="ARBA" id="ARBA00001974"/>
    </source>
</evidence>
<feature type="active site" evidence="16">
    <location>
        <position position="275"/>
    </location>
</feature>
<evidence type="ECO:0000256" key="11">
    <source>
        <dbReference type="ARBA" id="ARBA00022984"/>
    </source>
</evidence>
<comment type="catalytic activity">
    <reaction evidence="15 16">
        <text>UDP-N-acetyl-alpha-D-muramate + NADP(+) = UDP-N-acetyl-3-O-(1-carboxyvinyl)-alpha-D-glucosamine + NADPH + H(+)</text>
        <dbReference type="Rhea" id="RHEA:12248"/>
        <dbReference type="ChEBI" id="CHEBI:15378"/>
        <dbReference type="ChEBI" id="CHEBI:57783"/>
        <dbReference type="ChEBI" id="CHEBI:58349"/>
        <dbReference type="ChEBI" id="CHEBI:68483"/>
        <dbReference type="ChEBI" id="CHEBI:70757"/>
        <dbReference type="EC" id="1.3.1.98"/>
    </reaction>
</comment>
<keyword evidence="7 16" id="KW-0285">Flavoprotein</keyword>
<evidence type="ECO:0000256" key="16">
    <source>
        <dbReference type="HAMAP-Rule" id="MF_00037"/>
    </source>
</evidence>
<dbReference type="GO" id="GO:0071555">
    <property type="term" value="P:cell wall organization"/>
    <property type="evidence" value="ECO:0007669"/>
    <property type="project" value="UniProtKB-KW"/>
</dbReference>
<evidence type="ECO:0000313" key="19">
    <source>
        <dbReference type="Proteomes" id="UP000215215"/>
    </source>
</evidence>
<evidence type="ECO:0000256" key="7">
    <source>
        <dbReference type="ARBA" id="ARBA00022630"/>
    </source>
</evidence>
<dbReference type="InterPro" id="IPR016169">
    <property type="entry name" value="FAD-bd_PCMH_sub2"/>
</dbReference>
<comment type="similarity">
    <text evidence="16">Belongs to the MurB family.</text>
</comment>
<dbReference type="InterPro" id="IPR016166">
    <property type="entry name" value="FAD-bd_PCMH"/>
</dbReference>
<dbReference type="UniPathway" id="UPA00219"/>
<dbReference type="InterPro" id="IPR003170">
    <property type="entry name" value="MurB"/>
</dbReference>
<dbReference type="PANTHER" id="PTHR21071:SF4">
    <property type="entry name" value="UDP-N-ACETYLENOLPYRUVOYLGLUCOSAMINE REDUCTASE"/>
    <property type="match status" value="1"/>
</dbReference>
<sequence>MKLLYDEPLRLHTTIGVGGNARVFAYPETDDELLSLLGSNFFVIGRGSNLIFTDEGFDGTVISLERCFNEPVFERVDGVTPLVRTGGGISLSVLLAQAAKEGLSGLEFLWGIPGSVGGACYTNAGAFGTSFLEFVTEMRVLTYANSTITSYTKEEIEFSYRRGVRSGIVKEVLLKFKRGNVRESLLKVKKWRNEHQPMGERTAGCIFKNPPGGYAGSLIESAGLKGKRIGGASISKKHANFVINHGDATSADVLSLIELARQRVLEMFGIELEPEVEVVDRCS</sequence>
<dbReference type="Gene3D" id="3.90.78.10">
    <property type="entry name" value="UDP-N-acetylenolpyruvoylglucosamine reductase, C-terminal domain"/>
    <property type="match status" value="1"/>
</dbReference>